<comment type="caution">
    <text evidence="6">The sequence shown here is derived from an EMBL/GenBank/DDBJ whole genome shotgun (WGS) entry which is preliminary data.</text>
</comment>
<dbReference type="Proteomes" id="UP000252174">
    <property type="component" value="Unassembled WGS sequence"/>
</dbReference>
<organism evidence="6 7">
    <name type="scientific">Extensimonas vulgaris</name>
    <dbReference type="NCBI Taxonomy" id="1031594"/>
    <lineage>
        <taxon>Bacteria</taxon>
        <taxon>Pseudomonadati</taxon>
        <taxon>Pseudomonadota</taxon>
        <taxon>Betaproteobacteria</taxon>
        <taxon>Burkholderiales</taxon>
        <taxon>Comamonadaceae</taxon>
        <taxon>Extensimonas</taxon>
    </lineage>
</organism>
<evidence type="ECO:0000256" key="2">
    <source>
        <dbReference type="ARBA" id="ARBA00022490"/>
    </source>
</evidence>
<dbReference type="EMBL" id="QPJU01000013">
    <property type="protein sequence ID" value="RCX07554.1"/>
    <property type="molecule type" value="Genomic_DNA"/>
</dbReference>
<dbReference type="AlphaFoldDB" id="A0A369AJD5"/>
<name>A0A369AJD5_9BURK</name>
<accession>A0A369AJD5</accession>
<keyword evidence="7" id="KW-1185">Reference proteome</keyword>
<keyword evidence="6" id="KW-0966">Cell projection</keyword>
<proteinExistence type="predicted"/>
<evidence type="ECO:0000313" key="7">
    <source>
        <dbReference type="Proteomes" id="UP000252174"/>
    </source>
</evidence>
<dbReference type="OrthoDB" id="8687480at2"/>
<keyword evidence="3" id="KW-1005">Bacterial flagellum biogenesis</keyword>
<dbReference type="Gene3D" id="1.20.58.380">
    <property type="entry name" value="Flagellar protein flit"/>
    <property type="match status" value="1"/>
</dbReference>
<dbReference type="Pfam" id="PF05400">
    <property type="entry name" value="FliT"/>
    <property type="match status" value="1"/>
</dbReference>
<evidence type="ECO:0000313" key="6">
    <source>
        <dbReference type="EMBL" id="RCX07554.1"/>
    </source>
</evidence>
<dbReference type="InterPro" id="IPR008622">
    <property type="entry name" value="FliT"/>
</dbReference>
<reference evidence="6 7" key="1">
    <citation type="submission" date="2018-07" db="EMBL/GenBank/DDBJ databases">
        <title>Genomic Encyclopedia of Type Strains, Phase IV (KMG-IV): sequencing the most valuable type-strain genomes for metagenomic binning, comparative biology and taxonomic classification.</title>
        <authorList>
            <person name="Goeker M."/>
        </authorList>
    </citation>
    <scope>NUCLEOTIDE SEQUENCE [LARGE SCALE GENOMIC DNA]</scope>
    <source>
        <strain evidence="6 7">DSM 100911</strain>
    </source>
</reference>
<dbReference type="RefSeq" id="WP_114484218.1">
    <property type="nucleotide sequence ID" value="NZ_QPJU01000013.1"/>
</dbReference>
<evidence type="ECO:0000256" key="4">
    <source>
        <dbReference type="ARBA" id="ARBA00023186"/>
    </source>
</evidence>
<keyword evidence="6" id="KW-0969">Cilium</keyword>
<evidence type="ECO:0000256" key="3">
    <source>
        <dbReference type="ARBA" id="ARBA00022795"/>
    </source>
</evidence>
<protein>
    <recommendedName>
        <fullName evidence="5">Flagellar protein FliT</fullName>
    </recommendedName>
</protein>
<keyword evidence="4" id="KW-0143">Chaperone</keyword>
<dbReference type="GO" id="GO:0044781">
    <property type="term" value="P:bacterial-type flagellum organization"/>
    <property type="evidence" value="ECO:0007669"/>
    <property type="project" value="UniProtKB-KW"/>
</dbReference>
<gene>
    <name evidence="6" type="ORF">DFR45_11316</name>
</gene>
<keyword evidence="6" id="KW-0282">Flagellum</keyword>
<keyword evidence="2" id="KW-0963">Cytoplasm</keyword>
<comment type="subcellular location">
    <subcellularLocation>
        <location evidence="1">Cytoplasm</location>
        <location evidence="1">Cytosol</location>
    </subcellularLocation>
</comment>
<evidence type="ECO:0000256" key="5">
    <source>
        <dbReference type="ARBA" id="ARBA00093797"/>
    </source>
</evidence>
<evidence type="ECO:0000256" key="1">
    <source>
        <dbReference type="ARBA" id="ARBA00004514"/>
    </source>
</evidence>
<sequence>MPSQLIDYYKALEDSSQKMLQAAQLQDWEGVARYEGTCAVLIEQLRYQAQHETLAPEQRKLKAAIMRRILRNDAEIRLLAEPWLAQFEHLFEGQPMAMH</sequence>